<sequence length="63" mass="6075">MVGVIGAVIGGVTGAATVNILINGIDNFSKTFALANLSIKKIGLGLGVLGVAGGVAIGLLVKK</sequence>
<feature type="transmembrane region" description="Helical" evidence="1">
    <location>
        <begin position="42"/>
        <end position="61"/>
    </location>
</feature>
<proteinExistence type="predicted"/>
<feature type="non-terminal residue" evidence="2">
    <location>
        <position position="63"/>
    </location>
</feature>
<gene>
    <name evidence="2" type="ORF">LCGC14_2738600</name>
</gene>
<name>A0A0F9BE56_9ZZZZ</name>
<protein>
    <submittedName>
        <fullName evidence="2">Uncharacterized protein</fullName>
    </submittedName>
</protein>
<evidence type="ECO:0000313" key="2">
    <source>
        <dbReference type="EMBL" id="KKK88889.1"/>
    </source>
</evidence>
<dbReference type="EMBL" id="LAZR01049758">
    <property type="protein sequence ID" value="KKK88889.1"/>
    <property type="molecule type" value="Genomic_DNA"/>
</dbReference>
<reference evidence="2" key="1">
    <citation type="journal article" date="2015" name="Nature">
        <title>Complex archaea that bridge the gap between prokaryotes and eukaryotes.</title>
        <authorList>
            <person name="Spang A."/>
            <person name="Saw J.H."/>
            <person name="Jorgensen S.L."/>
            <person name="Zaremba-Niedzwiedzka K."/>
            <person name="Martijn J."/>
            <person name="Lind A.E."/>
            <person name="van Eijk R."/>
            <person name="Schleper C."/>
            <person name="Guy L."/>
            <person name="Ettema T.J."/>
        </authorList>
    </citation>
    <scope>NUCLEOTIDE SEQUENCE</scope>
</reference>
<comment type="caution">
    <text evidence="2">The sequence shown here is derived from an EMBL/GenBank/DDBJ whole genome shotgun (WGS) entry which is preliminary data.</text>
</comment>
<organism evidence="2">
    <name type="scientific">marine sediment metagenome</name>
    <dbReference type="NCBI Taxonomy" id="412755"/>
    <lineage>
        <taxon>unclassified sequences</taxon>
        <taxon>metagenomes</taxon>
        <taxon>ecological metagenomes</taxon>
    </lineage>
</organism>
<keyword evidence="1" id="KW-0472">Membrane</keyword>
<evidence type="ECO:0000256" key="1">
    <source>
        <dbReference type="SAM" id="Phobius"/>
    </source>
</evidence>
<keyword evidence="1" id="KW-1133">Transmembrane helix</keyword>
<dbReference type="AlphaFoldDB" id="A0A0F9BE56"/>
<keyword evidence="1" id="KW-0812">Transmembrane</keyword>
<accession>A0A0F9BE56</accession>